<reference evidence="7 8" key="1">
    <citation type="submission" date="2024-04" db="EMBL/GenBank/DDBJ databases">
        <authorList>
            <person name="Cremers G."/>
        </authorList>
    </citation>
    <scope>NUCLEOTIDE SEQUENCE [LARGE SCALE GENOMIC DNA]</scope>
    <source>
        <strain evidence="7">MeCH1-AG</strain>
    </source>
</reference>
<evidence type="ECO:0000256" key="4">
    <source>
        <dbReference type="ARBA" id="ARBA00022827"/>
    </source>
</evidence>
<accession>A0ABP1C9A9</accession>
<evidence type="ECO:0000256" key="3">
    <source>
        <dbReference type="ARBA" id="ARBA00022630"/>
    </source>
</evidence>
<keyword evidence="5" id="KW-0560">Oxidoreductase</keyword>
<keyword evidence="8" id="KW-1185">Reference proteome</keyword>
<evidence type="ECO:0000256" key="1">
    <source>
        <dbReference type="ARBA" id="ARBA00001974"/>
    </source>
</evidence>
<dbReference type="EMBL" id="OZ026884">
    <property type="protein sequence ID" value="CAL1240845.1"/>
    <property type="molecule type" value="Genomic_DNA"/>
</dbReference>
<dbReference type="PANTHER" id="PTHR42784:SF1">
    <property type="entry name" value="PYRANOSE 2-OXIDASE"/>
    <property type="match status" value="1"/>
</dbReference>
<evidence type="ECO:0000259" key="6">
    <source>
        <dbReference type="Pfam" id="PF05199"/>
    </source>
</evidence>
<name>A0ABP1C9A9_9GAMM</name>
<evidence type="ECO:0000313" key="8">
    <source>
        <dbReference type="Proteomes" id="UP001497493"/>
    </source>
</evidence>
<dbReference type="InterPro" id="IPR036188">
    <property type="entry name" value="FAD/NAD-bd_sf"/>
</dbReference>
<proteinExistence type="inferred from homology"/>
<organism evidence="7 8">
    <name type="scientific">Candidatus Methylocalor cossyra</name>
    <dbReference type="NCBI Taxonomy" id="3108543"/>
    <lineage>
        <taxon>Bacteria</taxon>
        <taxon>Pseudomonadati</taxon>
        <taxon>Pseudomonadota</taxon>
        <taxon>Gammaproteobacteria</taxon>
        <taxon>Methylococcales</taxon>
        <taxon>Methylococcaceae</taxon>
        <taxon>Candidatus Methylocalor</taxon>
    </lineage>
</organism>
<keyword evidence="4" id="KW-0274">FAD</keyword>
<evidence type="ECO:0000313" key="7">
    <source>
        <dbReference type="EMBL" id="CAL1240845.1"/>
    </source>
</evidence>
<dbReference type="Proteomes" id="UP001497493">
    <property type="component" value="Chromosome"/>
</dbReference>
<keyword evidence="3" id="KW-0285">Flavoprotein</keyword>
<evidence type="ECO:0000256" key="2">
    <source>
        <dbReference type="ARBA" id="ARBA00010790"/>
    </source>
</evidence>
<comment type="similarity">
    <text evidence="2">Belongs to the GMC oxidoreductase family.</text>
</comment>
<dbReference type="InterPro" id="IPR051473">
    <property type="entry name" value="P2Ox-like"/>
</dbReference>
<dbReference type="PROSITE" id="PS51257">
    <property type="entry name" value="PROKAR_LIPOPROTEIN"/>
    <property type="match status" value="1"/>
</dbReference>
<dbReference type="RefSeq" id="WP_348757406.1">
    <property type="nucleotide sequence ID" value="NZ_OZ026884.1"/>
</dbReference>
<comment type="cofactor">
    <cofactor evidence="1">
        <name>FAD</name>
        <dbReference type="ChEBI" id="CHEBI:57692"/>
    </cofactor>
</comment>
<dbReference type="PANTHER" id="PTHR42784">
    <property type="entry name" value="PYRANOSE 2-OXIDASE"/>
    <property type="match status" value="1"/>
</dbReference>
<dbReference type="InterPro" id="IPR007867">
    <property type="entry name" value="GMC_OxRtase_C"/>
</dbReference>
<sequence length="556" mass="60360">MILSSRSLPEEPALSAAICIIGAGAAGITLACELDGTDLAVTLLEAAGIGWGGGVSQDPYQGSAVAPHPNPANFRRRAFGGSTTIWGGRCVPFDPIDFERRDYVPNSGWPISYQEVARHYPKAMAYCDAGAFEFTVGTALANPRPILPGLEGDADIDGDMIERYSLPTDFGTRYRDRLARSTNIRVVTHAQVLRLEKEPGGDRIAAALFRTPSGRTGRVEARAFVLALGGIETTRLLLVSDGAGNGLGNRSDCLGRYYACHVENVIGVLRPRRGGVVFHFEKTRDGVYGRRKLHIRAAAQRREGLRNIAFRLHYPDVSDPRHRSPVLSAVYLAKRTLIPEYRRILQHGAADAVPGAALRHFTNVALGLPALAGFGVHYLGRRLLARRKLPYVLVANPDGSYPIEFNSEQTPSPASRITLNGDRDAYGVPRVHVDWRFNEDDIDSIARAYRLLRDRLSRIGTAVVEFDDATLRERIARSQPVGGHHLGTTRMAGSPATGVVDKDCAVFGLPNLYLASASVFPTSSHANPTLTIVALAIRLAQHLVARFGARHGGPYG</sequence>
<protein>
    <submittedName>
        <fullName evidence="7">Glucose-methanol-choline (GMC) oxidoreductase:NAD binding site</fullName>
    </submittedName>
</protein>
<gene>
    <name evidence="7" type="ORF">MECH1_V1_2069</name>
</gene>
<dbReference type="Gene3D" id="3.50.50.60">
    <property type="entry name" value="FAD/NAD(P)-binding domain"/>
    <property type="match status" value="2"/>
</dbReference>
<dbReference type="SUPFAM" id="SSF51905">
    <property type="entry name" value="FAD/NAD(P)-binding domain"/>
    <property type="match status" value="1"/>
</dbReference>
<dbReference type="Pfam" id="PF05199">
    <property type="entry name" value="GMC_oxred_C"/>
    <property type="match status" value="1"/>
</dbReference>
<evidence type="ECO:0000256" key="5">
    <source>
        <dbReference type="ARBA" id="ARBA00023002"/>
    </source>
</evidence>
<feature type="domain" description="Glucose-methanol-choline oxidoreductase C-terminal" evidence="6">
    <location>
        <begin position="411"/>
        <end position="536"/>
    </location>
</feature>